<dbReference type="InterPro" id="IPR051532">
    <property type="entry name" value="Ester_Hydrolysis_Enzymes"/>
</dbReference>
<organism evidence="2 3">
    <name type="scientific">Cohnella herbarum</name>
    <dbReference type="NCBI Taxonomy" id="2728023"/>
    <lineage>
        <taxon>Bacteria</taxon>
        <taxon>Bacillati</taxon>
        <taxon>Bacillota</taxon>
        <taxon>Bacilli</taxon>
        <taxon>Bacillales</taxon>
        <taxon>Paenibacillaceae</taxon>
        <taxon>Cohnella</taxon>
    </lineage>
</organism>
<dbReference type="Gene3D" id="3.40.50.1110">
    <property type="entry name" value="SGNH hydrolase"/>
    <property type="match status" value="1"/>
</dbReference>
<dbReference type="EMBL" id="CP051680">
    <property type="protein sequence ID" value="QJD86460.1"/>
    <property type="molecule type" value="Genomic_DNA"/>
</dbReference>
<dbReference type="Pfam" id="PF00756">
    <property type="entry name" value="Esterase"/>
    <property type="match status" value="1"/>
</dbReference>
<protein>
    <submittedName>
        <fullName evidence="2">Prolyl oligopeptidase family serine peptidase</fullName>
    </submittedName>
</protein>
<gene>
    <name evidence="2" type="ORF">HH215_27055</name>
</gene>
<dbReference type="KEGG" id="cheb:HH215_27055"/>
<sequence>MQTMTGKVLFLGDSVTDDGKFISFIHSYLLLNKPECQVELINAGVSSETASGLSEPSHPFPRPCVHDRVDHILAEVMPEIVVVCYGMNDGIYYPLSEERFNAYKNGMKQLINKIHRHNSKAIVVTPPPFDAQSYQGELGQADEEEFSFLRPYAQYDEVLRTYSEWIMHEMDDYADQVIDLHRELSEDIVRRRQDHPAYQSGDGIHPNLNGHWVIARLLMKEIFRVSLERFGERILTDGLKLIEFIAERDRLTHNEIKEALGHTNPHKAELLPANELEAKVADLNRQIHRYIGQHNLVESVQEWHGYQRHDYFFQGYEVIVIKPLIPLDDRRWIWRMEFFGAFDEADREMASRGWHLVYIRMSDLYGGAEAVELMSEFHEQVVAKYELSDKPVLIGFSRGGLYALHYAAKYDKKVSMIYMDAPVIDIRSWPGGKGSGKVSRREWKECKRAFHLSEQSIEEYESILESAIARIANENIPMILVAGDSDDIVPYDENGQRIVDSYRNRNATFEVILKPGIGHHPHGLNPPDEIVRFITDHAR</sequence>
<evidence type="ECO:0000313" key="2">
    <source>
        <dbReference type="EMBL" id="QJD86460.1"/>
    </source>
</evidence>
<dbReference type="Proteomes" id="UP000502248">
    <property type="component" value="Chromosome"/>
</dbReference>
<dbReference type="InterPro" id="IPR036514">
    <property type="entry name" value="SGNH_hydro_sf"/>
</dbReference>
<dbReference type="RefSeq" id="WP_169282709.1">
    <property type="nucleotide sequence ID" value="NZ_CP051680.1"/>
</dbReference>
<keyword evidence="3" id="KW-1185">Reference proteome</keyword>
<feature type="domain" description="SGNH hydrolase-type esterase" evidence="1">
    <location>
        <begin position="10"/>
        <end position="212"/>
    </location>
</feature>
<dbReference type="InterPro" id="IPR029058">
    <property type="entry name" value="AB_hydrolase_fold"/>
</dbReference>
<dbReference type="AlphaFoldDB" id="A0A7Z2VP89"/>
<dbReference type="PANTHER" id="PTHR30383:SF5">
    <property type="entry name" value="SGNH HYDROLASE-TYPE ESTERASE DOMAIN-CONTAINING PROTEIN"/>
    <property type="match status" value="1"/>
</dbReference>
<dbReference type="InterPro" id="IPR013830">
    <property type="entry name" value="SGNH_hydro"/>
</dbReference>
<dbReference type="Pfam" id="PF13472">
    <property type="entry name" value="Lipase_GDSL_2"/>
    <property type="match status" value="1"/>
</dbReference>
<dbReference type="GO" id="GO:0006508">
    <property type="term" value="P:proteolysis"/>
    <property type="evidence" value="ECO:0007669"/>
    <property type="project" value="InterPro"/>
</dbReference>
<dbReference type="GO" id="GO:0008236">
    <property type="term" value="F:serine-type peptidase activity"/>
    <property type="evidence" value="ECO:0007669"/>
    <property type="project" value="InterPro"/>
</dbReference>
<dbReference type="PANTHER" id="PTHR30383">
    <property type="entry name" value="THIOESTERASE 1/PROTEASE 1/LYSOPHOSPHOLIPASE L1"/>
    <property type="match status" value="1"/>
</dbReference>
<dbReference type="Gene3D" id="3.40.50.1820">
    <property type="entry name" value="alpha/beta hydrolase"/>
    <property type="match status" value="1"/>
</dbReference>
<evidence type="ECO:0000313" key="3">
    <source>
        <dbReference type="Proteomes" id="UP000502248"/>
    </source>
</evidence>
<accession>A0A7Z2VP89</accession>
<name>A0A7Z2VP89_9BACL</name>
<reference evidence="2 3" key="1">
    <citation type="submission" date="2020-04" db="EMBL/GenBank/DDBJ databases">
        <title>Genome sequencing of novel species.</title>
        <authorList>
            <person name="Heo J."/>
            <person name="Kim S.-J."/>
            <person name="Kim J.-S."/>
            <person name="Hong S.-B."/>
            <person name="Kwon S.-W."/>
        </authorList>
    </citation>
    <scope>NUCLEOTIDE SEQUENCE [LARGE SCALE GENOMIC DNA]</scope>
    <source>
        <strain evidence="2 3">MFER-1</strain>
    </source>
</reference>
<evidence type="ECO:0000259" key="1">
    <source>
        <dbReference type="Pfam" id="PF13472"/>
    </source>
</evidence>
<dbReference type="SUPFAM" id="SSF53474">
    <property type="entry name" value="alpha/beta-Hydrolases"/>
    <property type="match status" value="1"/>
</dbReference>
<proteinExistence type="predicted"/>
<dbReference type="GO" id="GO:0004622">
    <property type="term" value="F:phosphatidylcholine lysophospholipase activity"/>
    <property type="evidence" value="ECO:0007669"/>
    <property type="project" value="TreeGrafter"/>
</dbReference>
<dbReference type="SUPFAM" id="SSF52266">
    <property type="entry name" value="SGNH hydrolase"/>
    <property type="match status" value="1"/>
</dbReference>
<dbReference type="InterPro" id="IPR000801">
    <property type="entry name" value="Esterase-like"/>
</dbReference>